<comment type="subcellular location">
    <subcellularLocation>
        <location evidence="1">Membrane</location>
    </subcellularLocation>
</comment>
<comment type="caution">
    <text evidence="3">The sequence shown here is derived from an EMBL/GenBank/DDBJ whole genome shotgun (WGS) entry which is preliminary data.</text>
</comment>
<evidence type="ECO:0000256" key="2">
    <source>
        <dbReference type="ARBA" id="ARBA00023136"/>
    </source>
</evidence>
<proteinExistence type="predicted"/>
<evidence type="ECO:0008006" key="5">
    <source>
        <dbReference type="Google" id="ProtNLM"/>
    </source>
</evidence>
<dbReference type="PANTHER" id="PTHR37042">
    <property type="entry name" value="OUTER MEMBRANE PROTEIN RV1973"/>
    <property type="match status" value="1"/>
</dbReference>
<evidence type="ECO:0000256" key="1">
    <source>
        <dbReference type="ARBA" id="ARBA00004370"/>
    </source>
</evidence>
<dbReference type="Proteomes" id="UP000635245">
    <property type="component" value="Unassembled WGS sequence"/>
</dbReference>
<evidence type="ECO:0000313" key="4">
    <source>
        <dbReference type="Proteomes" id="UP000635245"/>
    </source>
</evidence>
<reference evidence="3" key="1">
    <citation type="submission" date="2020-12" db="EMBL/GenBank/DDBJ databases">
        <title>Prauserella sp. ASG 168, a novel actinomycete isolated from cave rock.</title>
        <authorList>
            <person name="Suriyachadkun C."/>
        </authorList>
    </citation>
    <scope>NUCLEOTIDE SEQUENCE</scope>
    <source>
        <strain evidence="3">ASG 168</strain>
    </source>
</reference>
<name>A0A934QXL3_9PSEU</name>
<evidence type="ECO:0000313" key="3">
    <source>
        <dbReference type="EMBL" id="MBK1788373.1"/>
    </source>
</evidence>
<dbReference type="PANTHER" id="PTHR37042:SF4">
    <property type="entry name" value="OUTER MEMBRANE PROTEIN RV1973"/>
    <property type="match status" value="1"/>
</dbReference>
<keyword evidence="2" id="KW-0472">Membrane</keyword>
<dbReference type="AlphaFoldDB" id="A0A934QXL3"/>
<protein>
    <recommendedName>
        <fullName evidence="5">Mce-associated membrane protein</fullName>
    </recommendedName>
</protein>
<organism evidence="3 4">
    <name type="scientific">Prauserella cavernicola</name>
    <dbReference type="NCBI Taxonomy" id="2800127"/>
    <lineage>
        <taxon>Bacteria</taxon>
        <taxon>Bacillati</taxon>
        <taxon>Actinomycetota</taxon>
        <taxon>Actinomycetes</taxon>
        <taxon>Pseudonocardiales</taxon>
        <taxon>Pseudonocardiaceae</taxon>
        <taxon>Prauserella</taxon>
    </lineage>
</organism>
<gene>
    <name evidence="3" type="ORF">JHE00_28930</name>
</gene>
<accession>A0A934QXL3</accession>
<sequence length="161" mass="17050">MAALVAVLVLAIGAAVWSGLEAQRLRDPGGNVALADEAATREVAEQVSAGLKAIFSYDYNNLARTERAADDVLVGRAVEQYARSFADAKARAQEQRLVRTTTVRSVGVQELAGSEARVVVLVDQQTLHTAEDNRQDTTTAALTVAATRAGGSWKLSSLTPL</sequence>
<dbReference type="GO" id="GO:0016020">
    <property type="term" value="C:membrane"/>
    <property type="evidence" value="ECO:0007669"/>
    <property type="project" value="UniProtKB-SubCell"/>
</dbReference>
<keyword evidence="4" id="KW-1185">Reference proteome</keyword>
<dbReference type="EMBL" id="JAENJH010000010">
    <property type="protein sequence ID" value="MBK1788373.1"/>
    <property type="molecule type" value="Genomic_DNA"/>
</dbReference>